<dbReference type="Pfam" id="PF14269">
    <property type="entry name" value="Arylsulfotran_2"/>
    <property type="match status" value="1"/>
</dbReference>
<organism evidence="2 3">
    <name type="scientific">Colletotrichum costaricense</name>
    <dbReference type="NCBI Taxonomy" id="1209916"/>
    <lineage>
        <taxon>Eukaryota</taxon>
        <taxon>Fungi</taxon>
        <taxon>Dikarya</taxon>
        <taxon>Ascomycota</taxon>
        <taxon>Pezizomycotina</taxon>
        <taxon>Sordariomycetes</taxon>
        <taxon>Hypocreomycetidae</taxon>
        <taxon>Glomerellales</taxon>
        <taxon>Glomerellaceae</taxon>
        <taxon>Colletotrichum</taxon>
        <taxon>Colletotrichum acutatum species complex</taxon>
    </lineage>
</organism>
<dbReference type="GeneID" id="85342088"/>
<evidence type="ECO:0000256" key="1">
    <source>
        <dbReference type="SAM" id="SignalP"/>
    </source>
</evidence>
<dbReference type="RefSeq" id="XP_060310343.1">
    <property type="nucleotide sequence ID" value="XM_060458541.1"/>
</dbReference>
<gene>
    <name evidence="2" type="ORF">CCOS01_10385</name>
</gene>
<evidence type="ECO:0008006" key="4">
    <source>
        <dbReference type="Google" id="ProtNLM"/>
    </source>
</evidence>
<dbReference type="AlphaFoldDB" id="A0AAJ0DY44"/>
<name>A0AAJ0DY44_9PEZI</name>
<accession>A0AAJ0DY44</accession>
<feature type="signal peptide" evidence="1">
    <location>
        <begin position="1"/>
        <end position="18"/>
    </location>
</feature>
<dbReference type="EMBL" id="MOOE01000011">
    <property type="protein sequence ID" value="KAK1520266.1"/>
    <property type="molecule type" value="Genomic_DNA"/>
</dbReference>
<evidence type="ECO:0000313" key="2">
    <source>
        <dbReference type="EMBL" id="KAK1520266.1"/>
    </source>
</evidence>
<keyword evidence="1" id="KW-0732">Signal</keyword>
<feature type="chain" id="PRO_5042523327" description="Arylsulfotransferase" evidence="1">
    <location>
        <begin position="19"/>
        <end position="621"/>
    </location>
</feature>
<comment type="caution">
    <text evidence="2">The sequence shown here is derived from an EMBL/GenBank/DDBJ whole genome shotgun (WGS) entry which is preliminary data.</text>
</comment>
<dbReference type="PANTHER" id="PTHR35340">
    <property type="entry name" value="PQQ ENZYME REPEAT PROTEIN-RELATED"/>
    <property type="match status" value="1"/>
</dbReference>
<reference evidence="2 3" key="1">
    <citation type="submission" date="2016-10" db="EMBL/GenBank/DDBJ databases">
        <title>The genome sequence of Colletotrichum fioriniae PJ7.</title>
        <authorList>
            <person name="Baroncelli R."/>
        </authorList>
    </citation>
    <scope>NUCLEOTIDE SEQUENCE [LARGE SCALE GENOMIC DNA]</scope>
    <source>
        <strain evidence="2 3">IMI 309622</strain>
    </source>
</reference>
<keyword evidence="3" id="KW-1185">Reference proteome</keyword>
<evidence type="ECO:0000313" key="3">
    <source>
        <dbReference type="Proteomes" id="UP001240678"/>
    </source>
</evidence>
<dbReference type="PANTHER" id="PTHR35340:SF9">
    <property type="entry name" value="ASST-DOMAIN-CONTAINING PROTEIN"/>
    <property type="match status" value="1"/>
</dbReference>
<dbReference type="InterPro" id="IPR053143">
    <property type="entry name" value="Arylsulfate_ST"/>
</dbReference>
<sequence>MKTTVATLVLFVTMGLSAKTTSLCRDVGNKVIEDNGVCSTAGGAPLGKGTVPRLVINASRRGYIDTEAASSGSQAVKFLESTIAARHILLKIPRPSMKAFTTFMAVSGLVPSIAADWQFRSRPDLAPPRLNITIPARDSVEEGYIFVAPYAGFEDGNSGPNQPGAYIFRDDGELVWSSIGYYAGWVANFRPDTWNGKQYLRGFQGLLDGHHGRMFGYHTLLGSDYEVAKVVRVGSHKLVSAHEFRLVDGKTALIETPIPRPVSLKPWGGSQEQNWIISGGFQEIDIETGEVVFEWESLDHVDPKYSAFPLDFGEGLPGGGKTEADGWNYFHVNSVDKDDEGNYLVSARNTAAVFKINGTNGEIIWQLGGFHGGSSFTLPKEDVFGYQHHARFRSRSADGTMEVISLFDNGAHSASVKTNPFSRGRIYQLNHTDGTAKALKTYDAPDGLSARTQGNLQLLSNGNAFINWGQAGAVTEYSNDGDVLFHAYLDSNPEGHLVQSYRGFRFNWTGTPTEEPAIVAFRGKGSVVNVYVSWNGDTEAASWRFSSRSAAKKSLRQLGETKRDGFETHFQFSRVGDEEDSLVFAQALSDRDKVLGQTREITISRNELSVPPLSVQWSEEL</sequence>
<dbReference type="Proteomes" id="UP001240678">
    <property type="component" value="Unassembled WGS sequence"/>
</dbReference>
<protein>
    <recommendedName>
        <fullName evidence="4">Arylsulfotransferase</fullName>
    </recommendedName>
</protein>
<dbReference type="InterPro" id="IPR039535">
    <property type="entry name" value="ASST-like"/>
</dbReference>
<proteinExistence type="predicted"/>